<evidence type="ECO:0000256" key="1">
    <source>
        <dbReference type="SAM" id="Phobius"/>
    </source>
</evidence>
<evidence type="ECO:0000313" key="2">
    <source>
        <dbReference type="EMBL" id="KAF2757882.1"/>
    </source>
</evidence>
<dbReference type="AlphaFoldDB" id="A0A6A6W4S7"/>
<name>A0A6A6W4S7_9PEZI</name>
<keyword evidence="1" id="KW-1133">Transmembrane helix</keyword>
<keyword evidence="3" id="KW-1185">Reference proteome</keyword>
<organism evidence="2 3">
    <name type="scientific">Pseudovirgaria hyperparasitica</name>
    <dbReference type="NCBI Taxonomy" id="470096"/>
    <lineage>
        <taxon>Eukaryota</taxon>
        <taxon>Fungi</taxon>
        <taxon>Dikarya</taxon>
        <taxon>Ascomycota</taxon>
        <taxon>Pezizomycotina</taxon>
        <taxon>Dothideomycetes</taxon>
        <taxon>Dothideomycetes incertae sedis</taxon>
        <taxon>Acrospermales</taxon>
        <taxon>Acrospermaceae</taxon>
        <taxon>Pseudovirgaria</taxon>
    </lineage>
</organism>
<gene>
    <name evidence="2" type="ORF">EJ05DRAFT_370784</name>
</gene>
<sequence>MACDGVKIFSRGGEGRRGTVGGEYLLRLCLLVFCFFFLSSFLYIFILYISTTVEDRSILSHHVG</sequence>
<dbReference type="GeneID" id="54482193"/>
<dbReference type="Proteomes" id="UP000799437">
    <property type="component" value="Unassembled WGS sequence"/>
</dbReference>
<feature type="transmembrane region" description="Helical" evidence="1">
    <location>
        <begin position="24"/>
        <end position="49"/>
    </location>
</feature>
<keyword evidence="1" id="KW-0812">Transmembrane</keyword>
<proteinExistence type="predicted"/>
<keyword evidence="1" id="KW-0472">Membrane</keyword>
<reference evidence="2" key="1">
    <citation type="journal article" date="2020" name="Stud. Mycol.">
        <title>101 Dothideomycetes genomes: a test case for predicting lifestyles and emergence of pathogens.</title>
        <authorList>
            <person name="Haridas S."/>
            <person name="Albert R."/>
            <person name="Binder M."/>
            <person name="Bloem J."/>
            <person name="Labutti K."/>
            <person name="Salamov A."/>
            <person name="Andreopoulos B."/>
            <person name="Baker S."/>
            <person name="Barry K."/>
            <person name="Bills G."/>
            <person name="Bluhm B."/>
            <person name="Cannon C."/>
            <person name="Castanera R."/>
            <person name="Culley D."/>
            <person name="Daum C."/>
            <person name="Ezra D."/>
            <person name="Gonzalez J."/>
            <person name="Henrissat B."/>
            <person name="Kuo A."/>
            <person name="Liang C."/>
            <person name="Lipzen A."/>
            <person name="Lutzoni F."/>
            <person name="Magnuson J."/>
            <person name="Mondo S."/>
            <person name="Nolan M."/>
            <person name="Ohm R."/>
            <person name="Pangilinan J."/>
            <person name="Park H.-J."/>
            <person name="Ramirez L."/>
            <person name="Alfaro M."/>
            <person name="Sun H."/>
            <person name="Tritt A."/>
            <person name="Yoshinaga Y."/>
            <person name="Zwiers L.-H."/>
            <person name="Turgeon B."/>
            <person name="Goodwin S."/>
            <person name="Spatafora J."/>
            <person name="Crous P."/>
            <person name="Grigoriev I."/>
        </authorList>
    </citation>
    <scope>NUCLEOTIDE SEQUENCE</scope>
    <source>
        <strain evidence="2">CBS 121739</strain>
    </source>
</reference>
<protein>
    <submittedName>
        <fullName evidence="2">Uncharacterized protein</fullName>
    </submittedName>
</protein>
<evidence type="ECO:0000313" key="3">
    <source>
        <dbReference type="Proteomes" id="UP000799437"/>
    </source>
</evidence>
<dbReference type="EMBL" id="ML996572">
    <property type="protein sequence ID" value="KAF2757882.1"/>
    <property type="molecule type" value="Genomic_DNA"/>
</dbReference>
<dbReference type="RefSeq" id="XP_033600333.1">
    <property type="nucleotide sequence ID" value="XM_033741139.1"/>
</dbReference>
<accession>A0A6A6W4S7</accession>